<sequence length="498" mass="57017">MDRFRKPQLFKFVDKTLHLSNCSKVKKLAFDIEYKRCFASKVDLWTQFAAFKATEELHLEFHTGWYPYRRYELPQHLFTNSIFRELRFFNCRVKPKGIIDWISLKKLSIGEVKLSNELLQKILSSSPALEMLELYWCGGFSRLDLNNPNLKKLILRNYEEDKVDREEDNEETDDDGNEETDDDSDHDSDEDNEEADDDEHDNEEEADGAQGAEEDEADGDNGFEEDLADGENAVEEDEADGGHGFEEDEADGELDPEGLVIAAPHLQSLEISGWSARNWQLINVSSLVEAKLACNFKSRLQFVEEEDEEDEHFTTIQNAIQNALRGLLLSFVDVKILTVGTKAMKLLSSMEAKGLSSPLLNCTSLTLEACLEDEVNPWIATMLGLSPNLETLVMTKSSDSHKALQDYNLKHYWTSQKRNFECLSLHLKKVVFADLSWFHYQSNFFSFVQFLLKNAKVLQKVVVKKSMQEDTFPNEFFVAANKLLAFPRSSPDAVVMFC</sequence>
<name>A0ACB7XCU2_9ERIC</name>
<evidence type="ECO:0000313" key="2">
    <source>
        <dbReference type="Proteomes" id="UP000828048"/>
    </source>
</evidence>
<keyword evidence="2" id="KW-1185">Reference proteome</keyword>
<protein>
    <submittedName>
        <fullName evidence="1">Uncharacterized protein</fullName>
    </submittedName>
</protein>
<accession>A0ACB7XCU2</accession>
<gene>
    <name evidence="1" type="ORF">Vadar_025663</name>
</gene>
<reference evidence="1 2" key="1">
    <citation type="journal article" date="2021" name="Hortic Res">
        <title>High-quality reference genome and annotation aids understanding of berry development for evergreen blueberry (Vaccinium darrowii).</title>
        <authorList>
            <person name="Yu J."/>
            <person name="Hulse-Kemp A.M."/>
            <person name="Babiker E."/>
            <person name="Staton M."/>
        </authorList>
    </citation>
    <scope>NUCLEOTIDE SEQUENCE [LARGE SCALE GENOMIC DNA]</scope>
    <source>
        <strain evidence="2">cv. NJ 8807/NJ 8810</strain>
        <tissue evidence="1">Young leaf</tissue>
    </source>
</reference>
<proteinExistence type="predicted"/>
<organism evidence="1 2">
    <name type="scientific">Vaccinium darrowii</name>
    <dbReference type="NCBI Taxonomy" id="229202"/>
    <lineage>
        <taxon>Eukaryota</taxon>
        <taxon>Viridiplantae</taxon>
        <taxon>Streptophyta</taxon>
        <taxon>Embryophyta</taxon>
        <taxon>Tracheophyta</taxon>
        <taxon>Spermatophyta</taxon>
        <taxon>Magnoliopsida</taxon>
        <taxon>eudicotyledons</taxon>
        <taxon>Gunneridae</taxon>
        <taxon>Pentapetalae</taxon>
        <taxon>asterids</taxon>
        <taxon>Ericales</taxon>
        <taxon>Ericaceae</taxon>
        <taxon>Vaccinioideae</taxon>
        <taxon>Vaccinieae</taxon>
        <taxon>Vaccinium</taxon>
    </lineage>
</organism>
<comment type="caution">
    <text evidence="1">The sequence shown here is derived from an EMBL/GenBank/DDBJ whole genome shotgun (WGS) entry which is preliminary data.</text>
</comment>
<dbReference type="Proteomes" id="UP000828048">
    <property type="component" value="Chromosome 6"/>
</dbReference>
<evidence type="ECO:0000313" key="1">
    <source>
        <dbReference type="EMBL" id="KAH7838381.1"/>
    </source>
</evidence>
<dbReference type="EMBL" id="CM037156">
    <property type="protein sequence ID" value="KAH7838381.1"/>
    <property type="molecule type" value="Genomic_DNA"/>
</dbReference>